<evidence type="ECO:0000313" key="1">
    <source>
        <dbReference type="EMBL" id="TCO70171.1"/>
    </source>
</evidence>
<name>A0A4R2K9Q8_9FIRM</name>
<organism evidence="1 2">
    <name type="scientific">Marinisporobacter balticus</name>
    <dbReference type="NCBI Taxonomy" id="2018667"/>
    <lineage>
        <taxon>Bacteria</taxon>
        <taxon>Bacillati</taxon>
        <taxon>Bacillota</taxon>
        <taxon>Clostridia</taxon>
        <taxon>Peptostreptococcales</taxon>
        <taxon>Thermotaleaceae</taxon>
        <taxon>Marinisporobacter</taxon>
    </lineage>
</organism>
<gene>
    <name evidence="1" type="ORF">EV214_1274</name>
</gene>
<evidence type="ECO:0000313" key="2">
    <source>
        <dbReference type="Proteomes" id="UP000294919"/>
    </source>
</evidence>
<keyword evidence="2" id="KW-1185">Reference proteome</keyword>
<dbReference type="EMBL" id="SLWV01000027">
    <property type="protein sequence ID" value="TCO70171.1"/>
    <property type="molecule type" value="Genomic_DNA"/>
</dbReference>
<sequence>MYQAKSWNKARRVVVKIERKEGQLVYNKSILGNIQSNRKDTFVRRNEIDL</sequence>
<dbReference type="Proteomes" id="UP000294919">
    <property type="component" value="Unassembled WGS sequence"/>
</dbReference>
<reference evidence="1 2" key="1">
    <citation type="submission" date="2019-03" db="EMBL/GenBank/DDBJ databases">
        <title>Genomic Encyclopedia of Type Strains, Phase IV (KMG-IV): sequencing the most valuable type-strain genomes for metagenomic binning, comparative biology and taxonomic classification.</title>
        <authorList>
            <person name="Goeker M."/>
        </authorList>
    </citation>
    <scope>NUCLEOTIDE SEQUENCE [LARGE SCALE GENOMIC DNA]</scope>
    <source>
        <strain evidence="1 2">DSM 102940</strain>
    </source>
</reference>
<comment type="caution">
    <text evidence="1">The sequence shown here is derived from an EMBL/GenBank/DDBJ whole genome shotgun (WGS) entry which is preliminary data.</text>
</comment>
<proteinExistence type="predicted"/>
<dbReference type="AlphaFoldDB" id="A0A4R2K9Q8"/>
<accession>A0A4R2K9Q8</accession>
<protein>
    <submittedName>
        <fullName evidence="1">Uncharacterized protein</fullName>
    </submittedName>
</protein>